<dbReference type="InParanoid" id="Q9RD89"/>
<dbReference type="HOGENOM" id="CLU_2636372_0_0_11"/>
<sequence length="77" mass="8429">MPGQHMGRRFCTDLGVDGLPTGGLETLQVTAHAIRDQLLVNPCDRLIRTPRLLHPVPLHHRVDVEAVVAGVTDTRMG</sequence>
<dbReference type="AlphaFoldDB" id="Q9RD89"/>
<accession>Q9RD89</accession>
<dbReference type="Proteomes" id="UP000001973">
    <property type="component" value="Chromosome"/>
</dbReference>
<name>Q9RD89_STRCO</name>
<reference evidence="1 2" key="2">
    <citation type="journal article" date="2002" name="Nature">
        <title>Complete genome sequence of the model actinomycete Streptomyces coelicolor A3(2).</title>
        <authorList>
            <person name="Bentley S.D."/>
            <person name="Chater K.F."/>
            <person name="Cerdeno-Tarraga A.M."/>
            <person name="Challis G.L."/>
            <person name="Thomson N.R."/>
            <person name="James K.D."/>
            <person name="Harris D.E."/>
            <person name="Quail M.A."/>
            <person name="Kieser H."/>
            <person name="Harper D."/>
            <person name="Bateman A."/>
            <person name="Brown S."/>
            <person name="Chandra G."/>
            <person name="Chen C.W."/>
            <person name="Collins M."/>
            <person name="Cronin A."/>
            <person name="Fraser A."/>
            <person name="Goble A."/>
            <person name="Hidalgo J."/>
            <person name="Hornsby T."/>
            <person name="Howarth S."/>
            <person name="Huang C.H."/>
            <person name="Kieser T."/>
            <person name="Larke L."/>
            <person name="Murphy L."/>
            <person name="Oliver K."/>
            <person name="O'Neil S."/>
            <person name="Rabbinowitsch E."/>
            <person name="Rajandream M.A."/>
            <person name="Rutherford K."/>
            <person name="Rutter S."/>
            <person name="Seeger K."/>
            <person name="Saunders D."/>
            <person name="Sharp S."/>
            <person name="Squares R."/>
            <person name="Squares S."/>
            <person name="Taylor K."/>
            <person name="Warren T."/>
            <person name="Wietzorrek A."/>
            <person name="Woodward J."/>
            <person name="Barrell B.G."/>
            <person name="Parkhill J."/>
            <person name="Hopwood D.A."/>
        </authorList>
    </citation>
    <scope>NUCLEOTIDE SEQUENCE [LARGE SCALE GENOMIC DNA]</scope>
    <source>
        <strain evidence="2">ATCC BAA-471 / A3(2) / M145</strain>
    </source>
</reference>
<organism evidence="1 2">
    <name type="scientific">Streptomyces coelicolor (strain ATCC BAA-471 / A3(2) / M145)</name>
    <dbReference type="NCBI Taxonomy" id="100226"/>
    <lineage>
        <taxon>Bacteria</taxon>
        <taxon>Bacillati</taxon>
        <taxon>Actinomycetota</taxon>
        <taxon>Actinomycetes</taxon>
        <taxon>Kitasatosporales</taxon>
        <taxon>Streptomycetaceae</taxon>
        <taxon>Streptomyces</taxon>
        <taxon>Streptomyces albidoflavus group</taxon>
    </lineage>
</organism>
<dbReference type="EMBL" id="AL645882">
    <property type="protein sequence ID" value="CAB65592.1"/>
    <property type="molecule type" value="Genomic_DNA"/>
</dbReference>
<protein>
    <submittedName>
        <fullName evidence="1">Uncharacterized protein</fullName>
    </submittedName>
</protein>
<proteinExistence type="predicted"/>
<dbReference type="KEGG" id="sco:SCO2862"/>
<dbReference type="EMBL" id="AL939114">
    <property type="protein sequence ID" value="CAB65592.1"/>
    <property type="molecule type" value="Genomic_DNA"/>
</dbReference>
<dbReference type="STRING" id="100226.gene:17760473"/>
<evidence type="ECO:0000313" key="2">
    <source>
        <dbReference type="Proteomes" id="UP000001973"/>
    </source>
</evidence>
<reference evidence="1 2" key="1">
    <citation type="journal article" date="1996" name="Mol. Microbiol.">
        <title>A set of ordered cosmids and a detailed genetic and physical map for the 8 Mb Streptomyces coelicolor A3(2) chromosome.</title>
        <authorList>
            <person name="Redenbach M."/>
            <person name="Kieser H.M."/>
            <person name="Denapaite D."/>
            <person name="Eichner A."/>
            <person name="Cullum J."/>
            <person name="Kinashi H."/>
            <person name="Hopwood D.A."/>
        </authorList>
    </citation>
    <scope>NUCLEOTIDE SEQUENCE [LARGE SCALE GENOMIC DNA]</scope>
    <source>
        <strain evidence="2">ATCC BAA-471 / A3(2) / M145</strain>
    </source>
</reference>
<evidence type="ECO:0000313" key="1">
    <source>
        <dbReference type="EMBL" id="CAB65592.1"/>
    </source>
</evidence>
<gene>
    <name evidence="1" type="ordered locus">SCO2862</name>
    <name evidence="1" type="ORF">SCE20.36c</name>
</gene>
<keyword evidence="2" id="KW-1185">Reference proteome</keyword>
<dbReference type="PaxDb" id="100226-SCO2862"/>